<evidence type="ECO:0000256" key="2">
    <source>
        <dbReference type="ARBA" id="ARBA00023125"/>
    </source>
</evidence>
<dbReference type="InterPro" id="IPR016032">
    <property type="entry name" value="Sig_transdc_resp-reg_C-effctor"/>
</dbReference>
<dbReference type="AlphaFoldDB" id="A0AAW9S5G6"/>
<dbReference type="PROSITE" id="PS50043">
    <property type="entry name" value="HTH_LUXR_2"/>
    <property type="match status" value="1"/>
</dbReference>
<proteinExistence type="predicted"/>
<accession>A0AAW9S5G6</accession>
<dbReference type="InterPro" id="IPR000792">
    <property type="entry name" value="Tscrpt_reg_LuxR_C"/>
</dbReference>
<evidence type="ECO:0000259" key="5">
    <source>
        <dbReference type="PROSITE" id="PS50110"/>
    </source>
</evidence>
<dbReference type="SUPFAM" id="SSF46894">
    <property type="entry name" value="C-terminal effector domain of the bipartite response regulators"/>
    <property type="match status" value="1"/>
</dbReference>
<dbReference type="PROSITE" id="PS00622">
    <property type="entry name" value="HTH_LUXR_1"/>
    <property type="match status" value="1"/>
</dbReference>
<dbReference type="PANTHER" id="PTHR43214:SF43">
    <property type="entry name" value="TWO-COMPONENT RESPONSE REGULATOR"/>
    <property type="match status" value="1"/>
</dbReference>
<dbReference type="Pfam" id="PF00196">
    <property type="entry name" value="GerE"/>
    <property type="match status" value="1"/>
</dbReference>
<keyword evidence="7" id="KW-1185">Reference proteome</keyword>
<dbReference type="SUPFAM" id="SSF52172">
    <property type="entry name" value="CheY-like"/>
    <property type="match status" value="1"/>
</dbReference>
<name>A0AAW9S5G6_9BACT</name>
<evidence type="ECO:0000313" key="7">
    <source>
        <dbReference type="Proteomes" id="UP001403385"/>
    </source>
</evidence>
<dbReference type="InterPro" id="IPR001789">
    <property type="entry name" value="Sig_transdc_resp-reg_receiver"/>
</dbReference>
<dbReference type="CDD" id="cd06170">
    <property type="entry name" value="LuxR_C_like"/>
    <property type="match status" value="1"/>
</dbReference>
<dbReference type="InterPro" id="IPR058245">
    <property type="entry name" value="NreC/VraR/RcsB-like_REC"/>
</dbReference>
<comment type="caution">
    <text evidence="6">The sequence shown here is derived from an EMBL/GenBank/DDBJ whole genome shotgun (WGS) entry which is preliminary data.</text>
</comment>
<dbReference type="GO" id="GO:0000160">
    <property type="term" value="P:phosphorelay signal transduction system"/>
    <property type="evidence" value="ECO:0007669"/>
    <property type="project" value="InterPro"/>
</dbReference>
<protein>
    <submittedName>
        <fullName evidence="6">Response regulator transcription factor</fullName>
    </submittedName>
</protein>
<evidence type="ECO:0000313" key="6">
    <source>
        <dbReference type="EMBL" id="MEN7548199.1"/>
    </source>
</evidence>
<sequence>MDARHSEIVIIEEDEQIIDALKLLLNQFSHFQILNVYPHHHTALKTLHKNLPDILIYSLQDSLESLQGIKEIHKKYSQIKILVLSALDDKDTVFQAFHFGASGYILKNHHYTELLDALELISEGGAPMSPSIAKMLVSSFQKNTNSPLTERETEVLSLLAIGQSYAMIADTLFITKETIKTHIKHIYHKLQVKSKAEAIAIALKEKYI</sequence>
<dbReference type="GO" id="GO:0003677">
    <property type="term" value="F:DNA binding"/>
    <property type="evidence" value="ECO:0007669"/>
    <property type="project" value="UniProtKB-KW"/>
</dbReference>
<dbReference type="CDD" id="cd17535">
    <property type="entry name" value="REC_NarL-like"/>
    <property type="match status" value="1"/>
</dbReference>
<keyword evidence="2" id="KW-0238">DNA-binding</keyword>
<evidence type="ECO:0000259" key="4">
    <source>
        <dbReference type="PROSITE" id="PS50043"/>
    </source>
</evidence>
<dbReference type="InterPro" id="IPR039420">
    <property type="entry name" value="WalR-like"/>
</dbReference>
<dbReference type="Gene3D" id="3.40.50.2300">
    <property type="match status" value="1"/>
</dbReference>
<reference evidence="6 7" key="1">
    <citation type="submission" date="2024-04" db="EMBL/GenBank/DDBJ databases">
        <title>Novel genus in family Flammeovirgaceae.</title>
        <authorList>
            <person name="Nguyen T.H."/>
            <person name="Vuong T.Q."/>
            <person name="Le H."/>
            <person name="Kim S.-G."/>
        </authorList>
    </citation>
    <scope>NUCLEOTIDE SEQUENCE [LARGE SCALE GENOMIC DNA]</scope>
    <source>
        <strain evidence="6 7">JCM 23209</strain>
    </source>
</reference>
<gene>
    <name evidence="6" type="ORF">AAG747_09780</name>
</gene>
<keyword evidence="1" id="KW-0597">Phosphoprotein</keyword>
<dbReference type="GO" id="GO:0006355">
    <property type="term" value="P:regulation of DNA-templated transcription"/>
    <property type="evidence" value="ECO:0007669"/>
    <property type="project" value="InterPro"/>
</dbReference>
<dbReference type="SMART" id="SM00421">
    <property type="entry name" value="HTH_LUXR"/>
    <property type="match status" value="1"/>
</dbReference>
<dbReference type="SMART" id="SM00448">
    <property type="entry name" value="REC"/>
    <property type="match status" value="1"/>
</dbReference>
<organism evidence="6 7">
    <name type="scientific">Rapidithrix thailandica</name>
    <dbReference type="NCBI Taxonomy" id="413964"/>
    <lineage>
        <taxon>Bacteria</taxon>
        <taxon>Pseudomonadati</taxon>
        <taxon>Bacteroidota</taxon>
        <taxon>Cytophagia</taxon>
        <taxon>Cytophagales</taxon>
        <taxon>Flammeovirgaceae</taxon>
        <taxon>Rapidithrix</taxon>
    </lineage>
</organism>
<evidence type="ECO:0000256" key="3">
    <source>
        <dbReference type="PROSITE-ProRule" id="PRU00169"/>
    </source>
</evidence>
<dbReference type="PANTHER" id="PTHR43214">
    <property type="entry name" value="TWO-COMPONENT RESPONSE REGULATOR"/>
    <property type="match status" value="1"/>
</dbReference>
<dbReference type="PROSITE" id="PS50110">
    <property type="entry name" value="RESPONSE_REGULATORY"/>
    <property type="match status" value="1"/>
</dbReference>
<feature type="domain" description="Response regulatory" evidence="5">
    <location>
        <begin position="7"/>
        <end position="122"/>
    </location>
</feature>
<comment type="caution">
    <text evidence="3">Lacks conserved residue(s) required for the propagation of feature annotation.</text>
</comment>
<dbReference type="RefSeq" id="WP_346820980.1">
    <property type="nucleotide sequence ID" value="NZ_JBDKWZ010000005.1"/>
</dbReference>
<dbReference type="PRINTS" id="PR00038">
    <property type="entry name" value="HTHLUXR"/>
</dbReference>
<dbReference type="EMBL" id="JBDKWZ010000005">
    <property type="protein sequence ID" value="MEN7548199.1"/>
    <property type="molecule type" value="Genomic_DNA"/>
</dbReference>
<dbReference type="Pfam" id="PF00072">
    <property type="entry name" value="Response_reg"/>
    <property type="match status" value="1"/>
</dbReference>
<dbReference type="Proteomes" id="UP001403385">
    <property type="component" value="Unassembled WGS sequence"/>
</dbReference>
<evidence type="ECO:0000256" key="1">
    <source>
        <dbReference type="ARBA" id="ARBA00022553"/>
    </source>
</evidence>
<dbReference type="InterPro" id="IPR011006">
    <property type="entry name" value="CheY-like_superfamily"/>
</dbReference>
<feature type="domain" description="HTH luxR-type" evidence="4">
    <location>
        <begin position="141"/>
        <end position="206"/>
    </location>
</feature>